<reference evidence="3 4" key="1">
    <citation type="journal article" date="2014" name="Genome Announc.">
        <title>Draft Genome Sequence of the Agar-Degrading Bacterium Catenovulum sp. Strain DS-2, Isolated from Intestines of Haliotis diversicolor.</title>
        <authorList>
            <person name="Shan D."/>
            <person name="Li X."/>
            <person name="Gu Z."/>
            <person name="Wei G."/>
            <person name="Gao Z."/>
            <person name="Shao Z."/>
        </authorList>
    </citation>
    <scope>NUCLEOTIDE SEQUENCE [LARGE SCALE GENOMIC DNA]</scope>
    <source>
        <strain evidence="3 4">DS-2</strain>
    </source>
</reference>
<dbReference type="InterPro" id="IPR011990">
    <property type="entry name" value="TPR-like_helical_dom_sf"/>
</dbReference>
<feature type="compositionally biased region" description="Polar residues" evidence="1">
    <location>
        <begin position="165"/>
        <end position="183"/>
    </location>
</feature>
<feature type="region of interest" description="Disordered" evidence="1">
    <location>
        <begin position="103"/>
        <end position="193"/>
    </location>
</feature>
<keyword evidence="4" id="KW-1185">Reference proteome</keyword>
<name>W7QTI7_9ALTE</name>
<dbReference type="Gene3D" id="1.25.40.10">
    <property type="entry name" value="Tetratricopeptide repeat domain"/>
    <property type="match status" value="1"/>
</dbReference>
<keyword evidence="2" id="KW-0812">Transmembrane</keyword>
<dbReference type="OrthoDB" id="5406098at2"/>
<dbReference type="Proteomes" id="UP000019276">
    <property type="component" value="Unassembled WGS sequence"/>
</dbReference>
<dbReference type="EMBL" id="ARZY01000038">
    <property type="protein sequence ID" value="EWH08745.1"/>
    <property type="molecule type" value="Genomic_DNA"/>
</dbReference>
<comment type="caution">
    <text evidence="3">The sequence shown here is derived from an EMBL/GenBank/DDBJ whole genome shotgun (WGS) entry which is preliminary data.</text>
</comment>
<dbReference type="SUPFAM" id="SSF48452">
    <property type="entry name" value="TPR-like"/>
    <property type="match status" value="1"/>
</dbReference>
<accession>W7QTI7</accession>
<protein>
    <submittedName>
        <fullName evidence="3">Uncharacterized protein</fullName>
    </submittedName>
</protein>
<sequence length="389" mass="43121">MSVINQMLKDLDSRQQQGQASAEQDYPQIPAQANKVTNNSRKIIWAVVALLLVIYALWMYWPDIQKQLEPTTTMAVPQQATSPKQQESSEAEPTAKIINANLIAPTHQNENTTTAPADKSLEQSSTSQQAVASVSAPTQSQRQASSPPTADVPTSADTPVEPVAKSNQTDKPSSEQPTQQAAQPSGKLRIQNTQKSAEEIAYSKFERAQDLLDSGQFIPAEQHILSALKLKPDFHQARILLVSIFYGGQNTAKALATLKQGIHQYPKHWDYYFIAGRILNEQNQLQAAWQVLESVPNSPEVAGYHTNMFQFKANLAQQLEYWQAAYQTWQTLLTLNPSHAKWHLGAAINAEKLGEKQLALKHYQTVANQGGVSTASLKFVENKIMELQP</sequence>
<dbReference type="STRING" id="1328313.DS2_15964"/>
<evidence type="ECO:0000256" key="2">
    <source>
        <dbReference type="SAM" id="Phobius"/>
    </source>
</evidence>
<dbReference type="Pfam" id="PF13432">
    <property type="entry name" value="TPR_16"/>
    <property type="match status" value="1"/>
</dbReference>
<feature type="transmembrane region" description="Helical" evidence="2">
    <location>
        <begin position="43"/>
        <end position="61"/>
    </location>
</feature>
<feature type="compositionally biased region" description="Polar residues" evidence="1">
    <location>
        <begin position="106"/>
        <end position="115"/>
    </location>
</feature>
<keyword evidence="2" id="KW-0472">Membrane</keyword>
<feature type="compositionally biased region" description="Low complexity" evidence="1">
    <location>
        <begin position="123"/>
        <end position="141"/>
    </location>
</feature>
<proteinExistence type="predicted"/>
<evidence type="ECO:0000313" key="3">
    <source>
        <dbReference type="EMBL" id="EWH08745.1"/>
    </source>
</evidence>
<gene>
    <name evidence="3" type="ORF">DS2_15964</name>
</gene>
<evidence type="ECO:0000313" key="4">
    <source>
        <dbReference type="Proteomes" id="UP000019276"/>
    </source>
</evidence>
<organism evidence="3 4">
    <name type="scientific">Catenovulum agarivorans DS-2</name>
    <dbReference type="NCBI Taxonomy" id="1328313"/>
    <lineage>
        <taxon>Bacteria</taxon>
        <taxon>Pseudomonadati</taxon>
        <taxon>Pseudomonadota</taxon>
        <taxon>Gammaproteobacteria</taxon>
        <taxon>Alteromonadales</taxon>
        <taxon>Alteromonadaceae</taxon>
        <taxon>Catenovulum</taxon>
    </lineage>
</organism>
<dbReference type="AlphaFoldDB" id="W7QTI7"/>
<evidence type="ECO:0000256" key="1">
    <source>
        <dbReference type="SAM" id="MobiDB-lite"/>
    </source>
</evidence>
<keyword evidence="2" id="KW-1133">Transmembrane helix</keyword>
<dbReference type="eggNOG" id="COG0457">
    <property type="taxonomic scope" value="Bacteria"/>
</dbReference>
<dbReference type="RefSeq" id="WP_035015884.1">
    <property type="nucleotide sequence ID" value="NZ_ARZY01000038.1"/>
</dbReference>